<dbReference type="Proteomes" id="UP000955338">
    <property type="component" value="Chromosome"/>
</dbReference>
<dbReference type="PANTHER" id="PTHR34606">
    <property type="entry name" value="BON DOMAIN-CONTAINING PROTEIN"/>
    <property type="match status" value="1"/>
</dbReference>
<reference evidence="1" key="1">
    <citation type="submission" date="2017-06" db="EMBL/GenBank/DDBJ databases">
        <title>Genome sequencing of pathogenic and non-pathogenic strains within Bisgaard taxon 40.</title>
        <authorList>
            <person name="Ladner J.T."/>
            <person name="Lovett S.P."/>
            <person name="Koroleva G."/>
            <person name="Lorch J.M."/>
        </authorList>
    </citation>
    <scope>NUCLEOTIDE SEQUENCE</scope>
    <source>
        <strain evidence="1">27576-1-I1</strain>
    </source>
</reference>
<sequence length="189" mass="20517">MKLTKLALLLSVSLGLQGCVAAVVGGTAVVANIAADPRSTGTQLDDQNTEFEIIRVLQRNQQLQQQGSVTPVVYSGRVLLIGTVPTEALKETAYNLAREVKNIIDIYNYIQVSPRISLTQATKDTWITSKIKSDLLLNPKVKSSRLKVITEDGIVYLLGIVTPEQGLTAAQIASKVDGVKKVITIFFNH</sequence>
<evidence type="ECO:0000313" key="1">
    <source>
        <dbReference type="EMBL" id="QDJ14447.1"/>
    </source>
</evidence>
<keyword evidence="2" id="KW-1185">Reference proteome</keyword>
<dbReference type="InterPro" id="IPR007055">
    <property type="entry name" value="BON_dom"/>
</dbReference>
<protein>
    <submittedName>
        <fullName evidence="1">Osmotically-inducible protein OsmY</fullName>
    </submittedName>
</protein>
<dbReference type="PROSITE" id="PS51257">
    <property type="entry name" value="PROKAR_LIPOPROTEIN"/>
    <property type="match status" value="1"/>
</dbReference>
<dbReference type="PROSITE" id="PS50914">
    <property type="entry name" value="BON"/>
    <property type="match status" value="2"/>
</dbReference>
<organism evidence="1 2">
    <name type="scientific">Mergibacter septicus</name>
    <dbReference type="NCBI Taxonomy" id="221402"/>
    <lineage>
        <taxon>Bacteria</taxon>
        <taxon>Pseudomonadati</taxon>
        <taxon>Pseudomonadota</taxon>
        <taxon>Gammaproteobacteria</taxon>
        <taxon>Pasteurellales</taxon>
        <taxon>Pasteurellaceae</taxon>
        <taxon>Mergibacter</taxon>
    </lineage>
</organism>
<dbReference type="RefSeq" id="WP_261919470.1">
    <property type="nucleotide sequence ID" value="NZ_CP022010.1"/>
</dbReference>
<proteinExistence type="predicted"/>
<dbReference type="InterPro" id="IPR051686">
    <property type="entry name" value="Lipoprotein_DolP"/>
</dbReference>
<dbReference type="PANTHER" id="PTHR34606:SF4">
    <property type="entry name" value="OUTER MEMBRANE LIPOPROTEIN DOLP"/>
    <property type="match status" value="1"/>
</dbReference>
<gene>
    <name evidence="1" type="ORF">CEP48_03000</name>
</gene>
<evidence type="ECO:0000313" key="2">
    <source>
        <dbReference type="Proteomes" id="UP000955338"/>
    </source>
</evidence>
<dbReference type="NCBIfam" id="NF008247">
    <property type="entry name" value="PRK11023.1"/>
    <property type="match status" value="1"/>
</dbReference>
<accession>A0A8E3SBN6</accession>
<dbReference type="AlphaFoldDB" id="A0A8E3SBN6"/>
<dbReference type="Pfam" id="PF04972">
    <property type="entry name" value="BON"/>
    <property type="match status" value="2"/>
</dbReference>
<name>A0A8E3SBN6_9PAST</name>
<dbReference type="EMBL" id="CP022011">
    <property type="protein sequence ID" value="QDJ14447.1"/>
    <property type="molecule type" value="Genomic_DNA"/>
</dbReference>